<comment type="caution">
    <text evidence="1">The sequence shown here is derived from an EMBL/GenBank/DDBJ whole genome shotgun (WGS) entry which is preliminary data.</text>
</comment>
<evidence type="ECO:0000313" key="1">
    <source>
        <dbReference type="EMBL" id="MXQ10331.1"/>
    </source>
</evidence>
<dbReference type="AlphaFoldDB" id="A0A7X3MNH8"/>
<protein>
    <submittedName>
        <fullName evidence="1">Uncharacterized protein</fullName>
    </submittedName>
</protein>
<proteinExistence type="predicted"/>
<dbReference type="RefSeq" id="WP_160882914.1">
    <property type="nucleotide sequence ID" value="NZ_WURB01000001.1"/>
</dbReference>
<dbReference type="Proteomes" id="UP000436483">
    <property type="component" value="Unassembled WGS sequence"/>
</dbReference>
<gene>
    <name evidence="1" type="ORF">GR328_02445</name>
</gene>
<evidence type="ECO:0000313" key="2">
    <source>
        <dbReference type="Proteomes" id="UP000436483"/>
    </source>
</evidence>
<sequence>MNLRQQTRCSLALIMLMGLATLAVLATTQTLSAHDTSAVHLYPLR</sequence>
<accession>A0A7X3MNH8</accession>
<keyword evidence="2" id="KW-1185">Reference proteome</keyword>
<organism evidence="1 2">
    <name type="scientific">Microvirga makkahensis</name>
    <dbReference type="NCBI Taxonomy" id="1128670"/>
    <lineage>
        <taxon>Bacteria</taxon>
        <taxon>Pseudomonadati</taxon>
        <taxon>Pseudomonadota</taxon>
        <taxon>Alphaproteobacteria</taxon>
        <taxon>Hyphomicrobiales</taxon>
        <taxon>Methylobacteriaceae</taxon>
        <taxon>Microvirga</taxon>
    </lineage>
</organism>
<name>A0A7X3MNH8_9HYPH</name>
<reference evidence="1 2" key="1">
    <citation type="submission" date="2019-12" db="EMBL/GenBank/DDBJ databases">
        <authorList>
            <person name="Yuan C.-G."/>
        </authorList>
    </citation>
    <scope>NUCLEOTIDE SEQUENCE [LARGE SCALE GENOMIC DNA]</scope>
    <source>
        <strain evidence="1 2">KCTC 23863</strain>
    </source>
</reference>
<reference evidence="1 2" key="2">
    <citation type="submission" date="2020-01" db="EMBL/GenBank/DDBJ databases">
        <title>Microvirga sp. nov., an arsenate reduction bacterium isolated from Tibet hotspring sediments.</title>
        <authorList>
            <person name="Xian W.-D."/>
            <person name="Li W.-J."/>
        </authorList>
    </citation>
    <scope>NUCLEOTIDE SEQUENCE [LARGE SCALE GENOMIC DNA]</scope>
    <source>
        <strain evidence="1 2">KCTC 23863</strain>
    </source>
</reference>
<dbReference type="EMBL" id="WURB01000001">
    <property type="protein sequence ID" value="MXQ10331.1"/>
    <property type="molecule type" value="Genomic_DNA"/>
</dbReference>